<evidence type="ECO:0000313" key="2">
    <source>
        <dbReference type="Proteomes" id="UP000000552"/>
    </source>
</evidence>
<dbReference type="InterPro" id="IPR056209">
    <property type="entry name" value="SU10_adaptor"/>
</dbReference>
<name>Q98MT0_RHILO</name>
<sequence>MTILSVIQQVCPVIGLNVPTAVFSATDRELVELQALSNEMAQRIAFDTRDWTKFKTLCTLTGDGSTVGFNFPSDYKRMLKKARVWPSASPFAPYTHYSDTDQWLGITVQNFRSIIGAWTMIGEQILIKPAMANLSTAQFYYITNQIIKDKDGAPKVAFTADDDVFRLDERVLKLGMIWQWKANKGQAYAEDMTNYEDALAVYAGADKGSNIIAVGRGRTPVDTDLAFPGIITP</sequence>
<evidence type="ECO:0000313" key="1">
    <source>
        <dbReference type="EMBL" id="BAB48033.1"/>
    </source>
</evidence>
<proteinExistence type="predicted"/>
<dbReference type="RefSeq" id="WP_010909389.1">
    <property type="nucleotide sequence ID" value="NC_002678.2"/>
</dbReference>
<dbReference type="Pfam" id="PF24175">
    <property type="entry name" value="SU10_adaptor"/>
    <property type="match status" value="1"/>
</dbReference>
<dbReference type="AlphaFoldDB" id="Q98MT0"/>
<protein>
    <submittedName>
        <fullName evidence="1">Mll0453 protein</fullName>
    </submittedName>
</protein>
<dbReference type="HOGENOM" id="CLU_104191_0_0_5"/>
<organism evidence="1 2">
    <name type="scientific">Mesorhizobium japonicum (strain LMG 29417 / CECT 9101 / MAFF 303099)</name>
    <name type="common">Mesorhizobium loti (strain MAFF 303099)</name>
    <dbReference type="NCBI Taxonomy" id="266835"/>
    <lineage>
        <taxon>Bacteria</taxon>
        <taxon>Pseudomonadati</taxon>
        <taxon>Pseudomonadota</taxon>
        <taxon>Alphaproteobacteria</taxon>
        <taxon>Hyphomicrobiales</taxon>
        <taxon>Phyllobacteriaceae</taxon>
        <taxon>Mesorhizobium</taxon>
    </lineage>
</organism>
<dbReference type="PATRIC" id="fig|266835.9.peg.365"/>
<dbReference type="KEGG" id="mlo:mll0453"/>
<dbReference type="Proteomes" id="UP000000552">
    <property type="component" value="Chromosome"/>
</dbReference>
<dbReference type="EMBL" id="BA000012">
    <property type="protein sequence ID" value="BAB48033.1"/>
    <property type="molecule type" value="Genomic_DNA"/>
</dbReference>
<reference evidence="1 2" key="1">
    <citation type="journal article" date="2000" name="DNA Res.">
        <title>Complete genome structure of the nitrogen-fixing symbiotic bacterium Mesorhizobium loti.</title>
        <authorList>
            <person name="Kaneko T."/>
            <person name="Nakamura Y."/>
            <person name="Sato S."/>
            <person name="Asamizu E."/>
            <person name="Kato T."/>
            <person name="Sasamoto S."/>
            <person name="Watanabe A."/>
            <person name="Idesawa K."/>
            <person name="Ishikawa A."/>
            <person name="Kawashima K."/>
            <person name="Kimura T."/>
            <person name="Kishida Y."/>
            <person name="Kiyokawa C."/>
            <person name="Kohara M."/>
            <person name="Matsumoto M."/>
            <person name="Matsuno A."/>
            <person name="Mochizuki Y."/>
            <person name="Nakayama S."/>
            <person name="Nakazaki N."/>
            <person name="Shimpo S."/>
            <person name="Sugimoto M."/>
            <person name="Takeuchi C."/>
            <person name="Yamada M."/>
            <person name="Tabata S."/>
        </authorList>
    </citation>
    <scope>NUCLEOTIDE SEQUENCE [LARGE SCALE GENOMIC DNA]</scope>
    <source>
        <strain evidence="2">LMG 29417 / CECT 9101 / MAFF 303099</strain>
    </source>
</reference>
<dbReference type="eggNOG" id="ENOG5032VSF">
    <property type="taxonomic scope" value="Bacteria"/>
</dbReference>
<gene>
    <name evidence="1" type="ordered locus">mll0453</name>
</gene>
<accession>Q98MT0</accession>